<dbReference type="InterPro" id="IPR008160">
    <property type="entry name" value="Collagen"/>
</dbReference>
<reference evidence="3 4" key="1">
    <citation type="submission" date="2018-11" db="EMBL/GenBank/DDBJ databases">
        <authorList>
            <consortium name="Pathogen Informatics"/>
        </authorList>
    </citation>
    <scope>NUCLEOTIDE SEQUENCE [LARGE SCALE GENOMIC DNA]</scope>
</reference>
<sequence length="100" mass="10409">MQKCLDIHQYCTGLESSDRGPPGPPGPRGPPGKPGSPGAPGRPGLMGIPGLPGPQGPPGPPGKDAECSDCPVNEEYLVQKYDCPKVMKNTIPFITFAKKT</sequence>
<feature type="compositionally biased region" description="Pro residues" evidence="2">
    <location>
        <begin position="21"/>
        <end position="34"/>
    </location>
</feature>
<feature type="compositionally biased region" description="Pro residues" evidence="2">
    <location>
        <begin position="51"/>
        <end position="61"/>
    </location>
</feature>
<dbReference type="PANTHER" id="PTHR24637">
    <property type="entry name" value="COLLAGEN"/>
    <property type="match status" value="1"/>
</dbReference>
<dbReference type="Gene3D" id="1.20.5.320">
    <property type="entry name" value="6-Phosphogluconate Dehydrogenase, domain 3"/>
    <property type="match status" value="1"/>
</dbReference>
<dbReference type="PANTHER" id="PTHR24637:SF421">
    <property type="entry name" value="CUTICLE COLLAGEN DPY-2"/>
    <property type="match status" value="1"/>
</dbReference>
<evidence type="ECO:0000313" key="3">
    <source>
        <dbReference type="EMBL" id="VDM83127.1"/>
    </source>
</evidence>
<dbReference type="EMBL" id="UYYB01121228">
    <property type="protein sequence ID" value="VDM83127.1"/>
    <property type="molecule type" value="Genomic_DNA"/>
</dbReference>
<dbReference type="Proteomes" id="UP000270094">
    <property type="component" value="Unassembled WGS sequence"/>
</dbReference>
<keyword evidence="1" id="KW-0677">Repeat</keyword>
<dbReference type="Pfam" id="PF01391">
    <property type="entry name" value="Collagen"/>
    <property type="match status" value="1"/>
</dbReference>
<dbReference type="AlphaFoldDB" id="A0A3P7K401"/>
<evidence type="ECO:0000313" key="4">
    <source>
        <dbReference type="Proteomes" id="UP000270094"/>
    </source>
</evidence>
<protein>
    <recommendedName>
        <fullName evidence="5">Nematode cuticle collagen N-terminal domain-containing protein</fullName>
    </recommendedName>
</protein>
<gene>
    <name evidence="3" type="ORF">SVUK_LOCUS18125</name>
</gene>
<feature type="region of interest" description="Disordered" evidence="2">
    <location>
        <begin position="11"/>
        <end position="68"/>
    </location>
</feature>
<keyword evidence="4" id="KW-1185">Reference proteome</keyword>
<evidence type="ECO:0000256" key="2">
    <source>
        <dbReference type="SAM" id="MobiDB-lite"/>
    </source>
</evidence>
<accession>A0A3P7K401</accession>
<organism evidence="3 4">
    <name type="scientific">Strongylus vulgaris</name>
    <name type="common">Blood worm</name>
    <dbReference type="NCBI Taxonomy" id="40348"/>
    <lineage>
        <taxon>Eukaryota</taxon>
        <taxon>Metazoa</taxon>
        <taxon>Ecdysozoa</taxon>
        <taxon>Nematoda</taxon>
        <taxon>Chromadorea</taxon>
        <taxon>Rhabditida</taxon>
        <taxon>Rhabditina</taxon>
        <taxon>Rhabditomorpha</taxon>
        <taxon>Strongyloidea</taxon>
        <taxon>Strongylidae</taxon>
        <taxon>Strongylus</taxon>
    </lineage>
</organism>
<proteinExistence type="predicted"/>
<dbReference type="OrthoDB" id="8626508at2759"/>
<evidence type="ECO:0008006" key="5">
    <source>
        <dbReference type="Google" id="ProtNLM"/>
    </source>
</evidence>
<name>A0A3P7K401_STRVU</name>
<evidence type="ECO:0000256" key="1">
    <source>
        <dbReference type="ARBA" id="ARBA00022737"/>
    </source>
</evidence>